<accession>A0A833N3F7</accession>
<reference evidence="1 2" key="1">
    <citation type="submission" date="2019-10" db="EMBL/GenBank/DDBJ databases">
        <title>New genus of Silvanigrellaceae.</title>
        <authorList>
            <person name="Pitt A."/>
            <person name="Hahn M.W."/>
        </authorList>
    </citation>
    <scope>NUCLEOTIDE SEQUENCE [LARGE SCALE GENOMIC DNA]</scope>
    <source>
        <strain evidence="1 2">33A1-SZDP</strain>
    </source>
</reference>
<evidence type="ECO:0000313" key="1">
    <source>
        <dbReference type="EMBL" id="KAB8033803.1"/>
    </source>
</evidence>
<gene>
    <name evidence="1" type="ORF">GCL57_03585</name>
</gene>
<comment type="caution">
    <text evidence="1">The sequence shown here is derived from an EMBL/GenBank/DDBJ whole genome shotgun (WGS) entry which is preliminary data.</text>
</comment>
<protein>
    <submittedName>
        <fullName evidence="1">Uncharacterized protein</fullName>
    </submittedName>
</protein>
<proteinExistence type="predicted"/>
<evidence type="ECO:0000313" key="2">
    <source>
        <dbReference type="Proteomes" id="UP000442694"/>
    </source>
</evidence>
<sequence>MNYTQYSFYIILYILIFSTFSCRKDPSPPATQRTEENSCYYFSDLTNLLSSNSKVSSAHISEKTFFISMENHFLFKDGNKSFSCKVECDDSNLNRIYESLFAKNIMQNMNLRRKFSPIFAKIFRSMKKTMGKSVFQNSIHKWAIHDDTDIVFPSLQRQKLYSLPTVQFPSKELAIKYAIGLQVDNNGMRNPLPNNSLQLDYLLYNAKGSDGIGFQGSHEKFKKERDYFFYSLGRRMRGYRGNRVPENKTLYYGIVKFNLPELKALANSVPWRNWGRDSCVTEASGNSYTKSVAELQIPLACGISGTTNVALWSVFAFGTELNEYEMRLFLLSTWSTLSVDTGHFLQEVLTAAKIVAIYLRGLIEYPDPEYAYFKTHIPIKTLESLEKVVKKIKPLSESNEAVDVADWNTIHDKIYNLSSPGAARKYEALAKDKKSFEQDENEKMARREIEYYFDHYDIVKATGAQFGKYYDSFFRKIHNKSFKKARKLSQYELKSYFNRSCLKQ</sequence>
<name>A0A833N3F7_9BACT</name>
<organism evidence="1 2">
    <name type="scientific">Fluviispira multicolorata</name>
    <dbReference type="NCBI Taxonomy" id="2654512"/>
    <lineage>
        <taxon>Bacteria</taxon>
        <taxon>Pseudomonadati</taxon>
        <taxon>Bdellovibrionota</taxon>
        <taxon>Oligoflexia</taxon>
        <taxon>Silvanigrellales</taxon>
        <taxon>Silvanigrellaceae</taxon>
        <taxon>Fluviispira</taxon>
    </lineage>
</organism>
<dbReference type="EMBL" id="WFLN01000004">
    <property type="protein sequence ID" value="KAB8033803.1"/>
    <property type="molecule type" value="Genomic_DNA"/>
</dbReference>
<dbReference type="AlphaFoldDB" id="A0A833N3F7"/>
<dbReference type="RefSeq" id="WP_152211888.1">
    <property type="nucleotide sequence ID" value="NZ_WFLN01000004.1"/>
</dbReference>
<keyword evidence="2" id="KW-1185">Reference proteome</keyword>
<dbReference type="Proteomes" id="UP000442694">
    <property type="component" value="Unassembled WGS sequence"/>
</dbReference>